<comment type="caution">
    <text evidence="1">The sequence shown here is derived from an EMBL/GenBank/DDBJ whole genome shotgun (WGS) entry which is preliminary data.</text>
</comment>
<keyword evidence="2" id="KW-1185">Reference proteome</keyword>
<dbReference type="EMBL" id="QLLO01000001">
    <property type="protein sequence ID" value="RAJ18109.1"/>
    <property type="molecule type" value="Genomic_DNA"/>
</dbReference>
<gene>
    <name evidence="1" type="ORF">LY08_00382</name>
</gene>
<organism evidence="1 2">
    <name type="scientific">Olleya aquimaris</name>
    <dbReference type="NCBI Taxonomy" id="639310"/>
    <lineage>
        <taxon>Bacteria</taxon>
        <taxon>Pseudomonadati</taxon>
        <taxon>Bacteroidota</taxon>
        <taxon>Flavobacteriia</taxon>
        <taxon>Flavobacteriales</taxon>
        <taxon>Flavobacteriaceae</taxon>
    </lineage>
</organism>
<name>A0A327RMF7_9FLAO</name>
<reference evidence="1 2" key="1">
    <citation type="submission" date="2018-06" db="EMBL/GenBank/DDBJ databases">
        <title>Genomic Encyclopedia of Archaeal and Bacterial Type Strains, Phase II (KMG-II): from individual species to whole genera.</title>
        <authorList>
            <person name="Goeker M."/>
        </authorList>
    </citation>
    <scope>NUCLEOTIDE SEQUENCE [LARGE SCALE GENOMIC DNA]</scope>
    <source>
        <strain evidence="1 2">DSM 24464</strain>
    </source>
</reference>
<dbReference type="RefSeq" id="WP_111658740.1">
    <property type="nucleotide sequence ID" value="NZ_QLLO01000001.1"/>
</dbReference>
<evidence type="ECO:0000313" key="2">
    <source>
        <dbReference type="Proteomes" id="UP000248703"/>
    </source>
</evidence>
<dbReference type="Proteomes" id="UP000248703">
    <property type="component" value="Unassembled WGS sequence"/>
</dbReference>
<dbReference type="AlphaFoldDB" id="A0A327RMF7"/>
<accession>A0A327RMF7</accession>
<protein>
    <submittedName>
        <fullName evidence="1">Uncharacterized protein</fullName>
    </submittedName>
</protein>
<proteinExistence type="predicted"/>
<sequence length="143" mass="16763">MLCCLFNKCETVKIFDAYQQKVVNEENNIVFGYSYSILIKIHKLIILEAVSLGTETSFCKKFELSNSRSGELLATDEIIKKGEYFINFFIENNKTPKTIEAVYLHYNYNNKRFVIKQKAEKQRDLSVIKGYRKKSNTILFYSN</sequence>
<evidence type="ECO:0000313" key="1">
    <source>
        <dbReference type="EMBL" id="RAJ18109.1"/>
    </source>
</evidence>